<dbReference type="NCBIfam" id="NF037982">
    <property type="entry name" value="Nramp_1"/>
    <property type="match status" value="1"/>
</dbReference>
<name>A0A0R1SL17_9LACO</name>
<feature type="transmembrane region" description="Helical" evidence="6">
    <location>
        <begin position="278"/>
        <end position="296"/>
    </location>
</feature>
<evidence type="ECO:0000256" key="3">
    <source>
        <dbReference type="ARBA" id="ARBA00022692"/>
    </source>
</evidence>
<organism evidence="7 8">
    <name type="scientific">Companilactobacillus versmoldensis DSM 14857 = KCTC 3814</name>
    <dbReference type="NCBI Taxonomy" id="1423815"/>
    <lineage>
        <taxon>Bacteria</taxon>
        <taxon>Bacillati</taxon>
        <taxon>Bacillota</taxon>
        <taxon>Bacilli</taxon>
        <taxon>Lactobacillales</taxon>
        <taxon>Lactobacillaceae</taxon>
        <taxon>Companilactobacillus</taxon>
    </lineage>
</organism>
<keyword evidence="4 6" id="KW-1133">Transmembrane helix</keyword>
<feature type="transmembrane region" description="Helical" evidence="6">
    <location>
        <begin position="114"/>
        <end position="144"/>
    </location>
</feature>
<dbReference type="PATRIC" id="fig|1423815.3.peg.497"/>
<dbReference type="NCBIfam" id="TIGR01197">
    <property type="entry name" value="nramp"/>
    <property type="match status" value="1"/>
</dbReference>
<evidence type="ECO:0000313" key="7">
    <source>
        <dbReference type="EMBL" id="KRL66616.1"/>
    </source>
</evidence>
<feature type="transmembrane region" description="Helical" evidence="6">
    <location>
        <begin position="35"/>
        <end position="55"/>
    </location>
</feature>
<dbReference type="InterPro" id="IPR001046">
    <property type="entry name" value="NRAMP_fam"/>
</dbReference>
<dbReference type="AlphaFoldDB" id="A0A0R1SL17"/>
<keyword evidence="5 6" id="KW-0472">Membrane</keyword>
<accession>A0A0R1SL17</accession>
<dbReference type="GO" id="GO:0005886">
    <property type="term" value="C:plasma membrane"/>
    <property type="evidence" value="ECO:0007669"/>
    <property type="project" value="TreeGrafter"/>
</dbReference>
<keyword evidence="3 6" id="KW-0812">Transmembrane</keyword>
<dbReference type="EMBL" id="AZFA01000013">
    <property type="protein sequence ID" value="KRL66616.1"/>
    <property type="molecule type" value="Genomic_DNA"/>
</dbReference>
<feature type="transmembrane region" description="Helical" evidence="6">
    <location>
        <begin position="413"/>
        <end position="432"/>
    </location>
</feature>
<dbReference type="eggNOG" id="COG1914">
    <property type="taxonomic scope" value="Bacteria"/>
</dbReference>
<protein>
    <submittedName>
        <fullName evidence="7">NRAMP family Mn2+ Fe2+ transporter-like protein</fullName>
    </submittedName>
</protein>
<feature type="transmembrane region" description="Helical" evidence="6">
    <location>
        <begin position="150"/>
        <end position="168"/>
    </location>
</feature>
<comment type="subcellular location">
    <subcellularLocation>
        <location evidence="1">Membrane</location>
        <topology evidence="1">Multi-pass membrane protein</topology>
    </subcellularLocation>
</comment>
<feature type="transmembrane region" description="Helical" evidence="6">
    <location>
        <begin position="323"/>
        <end position="343"/>
    </location>
</feature>
<dbReference type="STRING" id="1423815.FC27_GL000490"/>
<dbReference type="NCBIfam" id="NF001923">
    <property type="entry name" value="PRK00701.1"/>
    <property type="match status" value="1"/>
</dbReference>
<comment type="caution">
    <text evidence="7">The sequence shown here is derived from an EMBL/GenBank/DDBJ whole genome shotgun (WGS) entry which is preliminary data.</text>
</comment>
<feature type="transmembrane region" description="Helical" evidence="6">
    <location>
        <begin position="444"/>
        <end position="462"/>
    </location>
</feature>
<evidence type="ECO:0000313" key="8">
    <source>
        <dbReference type="Proteomes" id="UP000051647"/>
    </source>
</evidence>
<evidence type="ECO:0000256" key="1">
    <source>
        <dbReference type="ARBA" id="ARBA00004141"/>
    </source>
</evidence>
<evidence type="ECO:0000256" key="2">
    <source>
        <dbReference type="ARBA" id="ARBA00022448"/>
    </source>
</evidence>
<proteinExistence type="predicted"/>
<feature type="transmembrane region" description="Helical" evidence="6">
    <location>
        <begin position="70"/>
        <end position="93"/>
    </location>
</feature>
<feature type="transmembrane region" description="Helical" evidence="6">
    <location>
        <begin position="227"/>
        <end position="245"/>
    </location>
</feature>
<dbReference type="RefSeq" id="WP_010624494.1">
    <property type="nucleotide sequence ID" value="NZ_AZFA01000013.1"/>
</dbReference>
<feature type="transmembrane region" description="Helical" evidence="6">
    <location>
        <begin position="375"/>
        <end position="393"/>
    </location>
</feature>
<feature type="transmembrane region" description="Helical" evidence="6">
    <location>
        <begin position="488"/>
        <end position="508"/>
    </location>
</feature>
<dbReference type="GO" id="GO:0034755">
    <property type="term" value="P:iron ion transmembrane transport"/>
    <property type="evidence" value="ECO:0007669"/>
    <property type="project" value="TreeGrafter"/>
</dbReference>
<evidence type="ECO:0000256" key="5">
    <source>
        <dbReference type="ARBA" id="ARBA00023136"/>
    </source>
</evidence>
<dbReference type="GO" id="GO:0015086">
    <property type="term" value="F:cadmium ion transmembrane transporter activity"/>
    <property type="evidence" value="ECO:0007669"/>
    <property type="project" value="TreeGrafter"/>
</dbReference>
<gene>
    <name evidence="7" type="ORF">FC27_GL000490</name>
</gene>
<dbReference type="PANTHER" id="PTHR11706:SF33">
    <property type="entry name" value="NATURAL RESISTANCE-ASSOCIATED MACROPHAGE PROTEIN 2"/>
    <property type="match status" value="1"/>
</dbReference>
<evidence type="ECO:0000256" key="6">
    <source>
        <dbReference type="SAM" id="Phobius"/>
    </source>
</evidence>
<keyword evidence="8" id="KW-1185">Reference proteome</keyword>
<dbReference type="PRINTS" id="PR00447">
    <property type="entry name" value="NATRESASSCMP"/>
</dbReference>
<dbReference type="Pfam" id="PF01566">
    <property type="entry name" value="Nramp"/>
    <property type="match status" value="1"/>
</dbReference>
<dbReference type="OrthoDB" id="9787548at2"/>
<evidence type="ECO:0000256" key="4">
    <source>
        <dbReference type="ARBA" id="ARBA00022989"/>
    </source>
</evidence>
<sequence>MSENKSPKGKKLIQYANGPSLEEINGTVKVPKGKGFWKTLLAYSGPGALVAVGYMDPGNWSTSITGGQNFQYLLMSIILISSLVAMLLQYMAAKLGIVTQMDLAQAIRARTSKSLGIVLWILTELAIMATDIAEVIGAAIALYLLFDIPLVIAVFITVFDVLLLLLLTKIGFRKIEAIVVALILVIIFVFAYEVALSDPNWGAVVKGLVPTGDTFSEGHKIAGMTPLSGALGIIGATVMPHNLYLHSAISQTRAIDHNDEEDVATAVRFSAWDSNIQLTAAFFVNALLLIMGVAVFKNGAVSDPSFFGLYDALKDTSTLSNPILISVAKSGVLATLFAVALLASGQNSTITGTLTGQVIMEGFVHMRMPLWLRRLVTRLISVIPVLICVMLTSGESAVAEHIALNNLMNNSQVFLAFALPFSMLPLLLMTDSKVEMGQRFKNSLWVKILGWFSVVALTFLNMKGLPDSIEAFFGDNATASQLQLADNIAYVLIAAVLALLVWTIVELYKGNRRFEKHLEKVRKEENDEDSEPQTEA</sequence>
<dbReference type="PANTHER" id="PTHR11706">
    <property type="entry name" value="SOLUTE CARRIER PROTEIN FAMILY 11 MEMBER"/>
    <property type="match status" value="1"/>
</dbReference>
<feature type="transmembrane region" description="Helical" evidence="6">
    <location>
        <begin position="175"/>
        <end position="192"/>
    </location>
</feature>
<keyword evidence="2" id="KW-0813">Transport</keyword>
<reference evidence="7 8" key="1">
    <citation type="journal article" date="2015" name="Genome Announc.">
        <title>Expanding the biotechnology potential of lactobacilli through comparative genomics of 213 strains and associated genera.</title>
        <authorList>
            <person name="Sun Z."/>
            <person name="Harris H.M."/>
            <person name="McCann A."/>
            <person name="Guo C."/>
            <person name="Argimon S."/>
            <person name="Zhang W."/>
            <person name="Yang X."/>
            <person name="Jeffery I.B."/>
            <person name="Cooney J.C."/>
            <person name="Kagawa T.F."/>
            <person name="Liu W."/>
            <person name="Song Y."/>
            <person name="Salvetti E."/>
            <person name="Wrobel A."/>
            <person name="Rasinkangas P."/>
            <person name="Parkhill J."/>
            <person name="Rea M.C."/>
            <person name="O'Sullivan O."/>
            <person name="Ritari J."/>
            <person name="Douillard F.P."/>
            <person name="Paul Ross R."/>
            <person name="Yang R."/>
            <person name="Briner A.E."/>
            <person name="Felis G.E."/>
            <person name="de Vos W.M."/>
            <person name="Barrangou R."/>
            <person name="Klaenhammer T.R."/>
            <person name="Caufield P.W."/>
            <person name="Cui Y."/>
            <person name="Zhang H."/>
            <person name="O'Toole P.W."/>
        </authorList>
    </citation>
    <scope>NUCLEOTIDE SEQUENCE [LARGE SCALE GENOMIC DNA]</scope>
    <source>
        <strain evidence="7 8">DSM 14857</strain>
    </source>
</reference>
<dbReference type="Proteomes" id="UP000051647">
    <property type="component" value="Unassembled WGS sequence"/>
</dbReference>
<dbReference type="GO" id="GO:0005384">
    <property type="term" value="F:manganese ion transmembrane transporter activity"/>
    <property type="evidence" value="ECO:0007669"/>
    <property type="project" value="TreeGrafter"/>
</dbReference>